<protein>
    <submittedName>
        <fullName evidence="1">Uncharacterized protein</fullName>
    </submittedName>
</protein>
<reference evidence="1" key="1">
    <citation type="submission" date="2018-02" db="EMBL/GenBank/DDBJ databases">
        <title>Rhizophora mucronata_Transcriptome.</title>
        <authorList>
            <person name="Meera S.P."/>
            <person name="Sreeshan A."/>
            <person name="Augustine A."/>
        </authorList>
    </citation>
    <scope>NUCLEOTIDE SEQUENCE</scope>
    <source>
        <tissue evidence="1">Leaf</tissue>
    </source>
</reference>
<proteinExistence type="predicted"/>
<name>A0A2P2QUG8_RHIMU</name>
<accession>A0A2P2QUG8</accession>
<dbReference type="EMBL" id="GGEC01090037">
    <property type="protein sequence ID" value="MBX70521.1"/>
    <property type="molecule type" value="Transcribed_RNA"/>
</dbReference>
<evidence type="ECO:0000313" key="1">
    <source>
        <dbReference type="EMBL" id="MBX70521.1"/>
    </source>
</evidence>
<organism evidence="1">
    <name type="scientific">Rhizophora mucronata</name>
    <name type="common">Asiatic mangrove</name>
    <dbReference type="NCBI Taxonomy" id="61149"/>
    <lineage>
        <taxon>Eukaryota</taxon>
        <taxon>Viridiplantae</taxon>
        <taxon>Streptophyta</taxon>
        <taxon>Embryophyta</taxon>
        <taxon>Tracheophyta</taxon>
        <taxon>Spermatophyta</taxon>
        <taxon>Magnoliopsida</taxon>
        <taxon>eudicotyledons</taxon>
        <taxon>Gunneridae</taxon>
        <taxon>Pentapetalae</taxon>
        <taxon>rosids</taxon>
        <taxon>fabids</taxon>
        <taxon>Malpighiales</taxon>
        <taxon>Rhizophoraceae</taxon>
        <taxon>Rhizophora</taxon>
    </lineage>
</organism>
<sequence>MAKMVFKREKWFKPIRLTAFLFSLPFFLFSWSVSFIHGSPFWSIFTGENQKG</sequence>
<dbReference type="AlphaFoldDB" id="A0A2P2QUG8"/>